<evidence type="ECO:0000259" key="3">
    <source>
        <dbReference type="Pfam" id="PF05569"/>
    </source>
</evidence>
<dbReference type="RefSeq" id="WP_289164538.1">
    <property type="nucleotide sequence ID" value="NZ_JASZZN010000011.1"/>
</dbReference>
<proteinExistence type="predicted"/>
<keyword evidence="2" id="KW-1133">Transmembrane helix</keyword>
<feature type="compositionally biased region" description="Polar residues" evidence="1">
    <location>
        <begin position="89"/>
        <end position="105"/>
    </location>
</feature>
<evidence type="ECO:0000256" key="2">
    <source>
        <dbReference type="SAM" id="Phobius"/>
    </source>
</evidence>
<feature type="region of interest" description="Disordered" evidence="1">
    <location>
        <begin position="81"/>
        <end position="113"/>
    </location>
</feature>
<dbReference type="InterPro" id="IPR052173">
    <property type="entry name" value="Beta-lactam_resp_regulator"/>
</dbReference>
<evidence type="ECO:0000256" key="1">
    <source>
        <dbReference type="SAM" id="MobiDB-lite"/>
    </source>
</evidence>
<keyword evidence="2" id="KW-0472">Membrane</keyword>
<name>A0ABT7PKH8_9BACT</name>
<gene>
    <name evidence="4" type="ORF">QTN89_16215</name>
</gene>
<keyword evidence="5" id="KW-1185">Reference proteome</keyword>
<feature type="transmembrane region" description="Helical" evidence="2">
    <location>
        <begin position="152"/>
        <end position="172"/>
    </location>
</feature>
<dbReference type="EMBL" id="JASZZN010000011">
    <property type="protein sequence ID" value="MDM4016994.1"/>
    <property type="molecule type" value="Genomic_DNA"/>
</dbReference>
<feature type="transmembrane region" description="Helical" evidence="2">
    <location>
        <begin position="6"/>
        <end position="24"/>
    </location>
</feature>
<evidence type="ECO:0000313" key="5">
    <source>
        <dbReference type="Proteomes" id="UP001239462"/>
    </source>
</evidence>
<dbReference type="InterPro" id="IPR036322">
    <property type="entry name" value="WD40_repeat_dom_sf"/>
</dbReference>
<reference evidence="4 5" key="1">
    <citation type="submission" date="2023-06" db="EMBL/GenBank/DDBJ databases">
        <title>Roseiconus lacunae JC819 isolated from Gulf of Mannar region, Tamil Nadu.</title>
        <authorList>
            <person name="Pk S."/>
            <person name="Ch S."/>
            <person name="Ch V.R."/>
        </authorList>
    </citation>
    <scope>NUCLEOTIDE SEQUENCE [LARGE SCALE GENOMIC DNA]</scope>
    <source>
        <strain evidence="4 5">JC819</strain>
    </source>
</reference>
<dbReference type="InterPro" id="IPR008756">
    <property type="entry name" value="Peptidase_M56"/>
</dbReference>
<dbReference type="SUPFAM" id="SSF50978">
    <property type="entry name" value="WD40 repeat-like"/>
    <property type="match status" value="1"/>
</dbReference>
<feature type="domain" description="Peptidase M56" evidence="3">
    <location>
        <begin position="31"/>
        <end position="350"/>
    </location>
</feature>
<accession>A0ABT7PKH8</accession>
<dbReference type="PANTHER" id="PTHR34978:SF3">
    <property type="entry name" value="SLR0241 PROTEIN"/>
    <property type="match status" value="1"/>
</dbReference>
<dbReference type="PANTHER" id="PTHR34978">
    <property type="entry name" value="POSSIBLE SENSOR-TRANSDUCER PROTEIN BLAR"/>
    <property type="match status" value="1"/>
</dbReference>
<organism evidence="4 5">
    <name type="scientific">Roseiconus lacunae</name>
    <dbReference type="NCBI Taxonomy" id="2605694"/>
    <lineage>
        <taxon>Bacteria</taxon>
        <taxon>Pseudomonadati</taxon>
        <taxon>Planctomycetota</taxon>
        <taxon>Planctomycetia</taxon>
        <taxon>Pirellulales</taxon>
        <taxon>Pirellulaceae</taxon>
        <taxon>Roseiconus</taxon>
    </lineage>
</organism>
<protein>
    <submittedName>
        <fullName evidence="4">M56 family metallopeptidase</fullName>
    </submittedName>
</protein>
<dbReference type="Proteomes" id="UP001239462">
    <property type="component" value="Unassembled WGS sequence"/>
</dbReference>
<dbReference type="Pfam" id="PF05569">
    <property type="entry name" value="Peptidase_M56"/>
    <property type="match status" value="1"/>
</dbReference>
<dbReference type="CDD" id="cd07341">
    <property type="entry name" value="M56_BlaR1_MecR1_like"/>
    <property type="match status" value="1"/>
</dbReference>
<feature type="transmembrane region" description="Helical" evidence="2">
    <location>
        <begin position="36"/>
        <end position="55"/>
    </location>
</feature>
<keyword evidence="2" id="KW-0812">Transmembrane</keyword>
<evidence type="ECO:0000313" key="4">
    <source>
        <dbReference type="EMBL" id="MDM4016994.1"/>
    </source>
</evidence>
<dbReference type="Gene3D" id="2.130.10.10">
    <property type="entry name" value="YVTN repeat-like/Quinoprotein amine dehydrogenase"/>
    <property type="match status" value="1"/>
</dbReference>
<comment type="caution">
    <text evidence="4">The sequence shown here is derived from an EMBL/GenBank/DDBJ whole genome shotgun (WGS) entry which is preliminary data.</text>
</comment>
<dbReference type="InterPro" id="IPR015943">
    <property type="entry name" value="WD40/YVTN_repeat-like_dom_sf"/>
</dbReference>
<sequence length="674" mass="75368">MLLLELIIGNLLLAMLIASIALWVGRGGKHASLAHALWVLVFVKLITPPIISFPVPVPIPTMASQVATQEKKLTASLDGQHIWRGSPAGNDSVTQDTEISVSSDRSPAPVDTSDLEVDHVQNDASVIDRISSVTPAPSTLLEQVTRFIDQGMVWFVAVWAIGFLVLSIRGLVRLVRFRRLIQECGQDDEEAAAIVRQFACQRLRSRPGARSPRVVRLNVHVSPMLFGFATRPIIVCPEALWQAMSEDDRRAFLAHETAHYCRRDHWVRWLEWLVSSAYWWFPGIYFAQSQLERHEEACCDARAVELLETKPRRYAEALLRVVDFISDYQVGLPSFASGMQPTATLEERLRLLMLPDKAGPTSRTLRTASGAMCSAMILIHPQLYPIAWQDERSSQDQWVIAKSSFDQSIERAPAIEFQPTNPDLELPPEPVGFWNLEPARRWASFRLKTSGYRLRAVTGRGISIERDRRRLMFKQEELTSISEVASTGRVIIGDREGNVRLWDLDAGMAVSLLGNHRHEVTSVCVGVEGGVFSADHAGSVIRWEMQSGQMIARWTANDRPIQSIRISSDDNFVAVVCGDWKSLRVAPTLHLLEAQTLTEKGRQPLPEDTALVRQADDGQWCVISWDGTVRDLFTETVIGSVDKVQVSSLLLSQHATFDLPPNDLIGQQMALPSE</sequence>
<dbReference type="Gene3D" id="3.30.2010.10">
    <property type="entry name" value="Metalloproteases ('zincins'), catalytic domain"/>
    <property type="match status" value="1"/>
</dbReference>